<accession>A0A832H5L4</accession>
<sequence length="133" mass="15125">MQFLISAEFNVRSPVKDSAMSYMDDVIGAAIFDLNGLPKEYFTTPDTSNMSWVQTIFQALGLRSLLISSLQLEGFHHATIQGLEHCAIVVKQRTHYIALLLKYSVEEVPADMIEWACAFEPEWLRDNPKFRVA</sequence>
<protein>
    <submittedName>
        <fullName evidence="1">Uncharacterized protein</fullName>
    </submittedName>
</protein>
<comment type="caution">
    <text evidence="1">The sequence shown here is derived from an EMBL/GenBank/DDBJ whole genome shotgun (WGS) entry which is preliminary data.</text>
</comment>
<evidence type="ECO:0000313" key="1">
    <source>
        <dbReference type="EMBL" id="HGW93040.1"/>
    </source>
</evidence>
<proteinExistence type="predicted"/>
<dbReference type="AlphaFoldDB" id="A0A832H5L4"/>
<name>A0A832H5L4_9CYAN</name>
<gene>
    <name evidence="1" type="ORF">ENR47_01960</name>
</gene>
<reference evidence="1" key="1">
    <citation type="journal article" date="2020" name="mSystems">
        <title>Genome- and Community-Level Interaction Insights into Carbon Utilization and Element Cycling Functions of Hydrothermarchaeota in Hydrothermal Sediment.</title>
        <authorList>
            <person name="Zhou Z."/>
            <person name="Liu Y."/>
            <person name="Xu W."/>
            <person name="Pan J."/>
            <person name="Luo Z.H."/>
            <person name="Li M."/>
        </authorList>
    </citation>
    <scope>NUCLEOTIDE SEQUENCE [LARGE SCALE GENOMIC DNA]</scope>
    <source>
        <strain evidence="1">SpSt-402</strain>
    </source>
</reference>
<organism evidence="1">
    <name type="scientific">Oscillatoriales cyanobacterium SpSt-402</name>
    <dbReference type="NCBI Taxonomy" id="2282168"/>
    <lineage>
        <taxon>Bacteria</taxon>
        <taxon>Bacillati</taxon>
        <taxon>Cyanobacteriota</taxon>
        <taxon>Cyanophyceae</taxon>
        <taxon>Oscillatoriophycideae</taxon>
        <taxon>Oscillatoriales</taxon>
    </lineage>
</organism>
<dbReference type="EMBL" id="DSRD01000131">
    <property type="protein sequence ID" value="HGW93040.1"/>
    <property type="molecule type" value="Genomic_DNA"/>
</dbReference>